<proteinExistence type="predicted"/>
<evidence type="ECO:0000259" key="2">
    <source>
        <dbReference type="PROSITE" id="PS50112"/>
    </source>
</evidence>
<feature type="domain" description="GGDEF" evidence="4">
    <location>
        <begin position="227"/>
        <end position="361"/>
    </location>
</feature>
<feature type="domain" description="EAL" evidence="3">
    <location>
        <begin position="369"/>
        <end position="621"/>
    </location>
</feature>
<dbReference type="KEGG" id="plig:NAG76_23105"/>
<evidence type="ECO:0000259" key="3">
    <source>
        <dbReference type="PROSITE" id="PS50883"/>
    </source>
</evidence>
<keyword evidence="1" id="KW-1133">Transmembrane helix</keyword>
<evidence type="ECO:0000313" key="6">
    <source>
        <dbReference type="Proteomes" id="UP001056756"/>
    </source>
</evidence>
<dbReference type="SUPFAM" id="SSF55073">
    <property type="entry name" value="Nucleotide cyclase"/>
    <property type="match status" value="1"/>
</dbReference>
<dbReference type="InterPro" id="IPR052155">
    <property type="entry name" value="Biofilm_reg_signaling"/>
</dbReference>
<dbReference type="SUPFAM" id="SSF141868">
    <property type="entry name" value="EAL domain-like"/>
    <property type="match status" value="1"/>
</dbReference>
<dbReference type="Pfam" id="PF13426">
    <property type="entry name" value="PAS_9"/>
    <property type="match status" value="1"/>
</dbReference>
<dbReference type="InterPro" id="IPR029787">
    <property type="entry name" value="Nucleotide_cyclase"/>
</dbReference>
<dbReference type="AlphaFoldDB" id="A0A9J6ZEU4"/>
<feature type="transmembrane region" description="Helical" evidence="1">
    <location>
        <begin position="12"/>
        <end position="34"/>
    </location>
</feature>
<dbReference type="CDD" id="cd00130">
    <property type="entry name" value="PAS"/>
    <property type="match status" value="1"/>
</dbReference>
<organism evidence="5 6">
    <name type="scientific">Candidatus Pristimantibacillus lignocellulolyticus</name>
    <dbReference type="NCBI Taxonomy" id="2994561"/>
    <lineage>
        <taxon>Bacteria</taxon>
        <taxon>Bacillati</taxon>
        <taxon>Bacillota</taxon>
        <taxon>Bacilli</taxon>
        <taxon>Bacillales</taxon>
        <taxon>Paenibacillaceae</taxon>
        <taxon>Candidatus Pristimantibacillus</taxon>
    </lineage>
</organism>
<accession>A0A9J6ZEU4</accession>
<dbReference type="InterPro" id="IPR043128">
    <property type="entry name" value="Rev_trsase/Diguanyl_cyclase"/>
</dbReference>
<dbReference type="SMART" id="SM00052">
    <property type="entry name" value="EAL"/>
    <property type="match status" value="1"/>
</dbReference>
<feature type="transmembrane region" description="Helical" evidence="1">
    <location>
        <begin position="40"/>
        <end position="59"/>
    </location>
</feature>
<dbReference type="SMART" id="SM00091">
    <property type="entry name" value="PAS"/>
    <property type="match status" value="1"/>
</dbReference>
<reference evidence="5" key="1">
    <citation type="submission" date="2022-05" db="EMBL/GenBank/DDBJ databases">
        <title>Novel bacterial taxa in a minimal lignocellulolytic consortium and its capacity to transform plastics disclosed by genome-resolved metagenomics.</title>
        <authorList>
            <person name="Rodriguez C.A.D."/>
            <person name="Diaz-Garcia L."/>
            <person name="Herrera K."/>
            <person name="Tarazona N.A."/>
            <person name="Sproer C."/>
            <person name="Overmann J."/>
            <person name="Jimenez D.J."/>
        </authorList>
    </citation>
    <scope>NUCLEOTIDE SEQUENCE</scope>
    <source>
        <strain evidence="5">MAG5</strain>
    </source>
</reference>
<dbReference type="InterPro" id="IPR000014">
    <property type="entry name" value="PAS"/>
</dbReference>
<evidence type="ECO:0000313" key="5">
    <source>
        <dbReference type="EMBL" id="URN94670.1"/>
    </source>
</evidence>
<dbReference type="InterPro" id="IPR035919">
    <property type="entry name" value="EAL_sf"/>
</dbReference>
<dbReference type="PANTHER" id="PTHR44757:SF2">
    <property type="entry name" value="BIOFILM ARCHITECTURE MAINTENANCE PROTEIN MBAA"/>
    <property type="match status" value="1"/>
</dbReference>
<dbReference type="NCBIfam" id="TIGR00254">
    <property type="entry name" value="GGDEF"/>
    <property type="match status" value="1"/>
</dbReference>
<dbReference type="InterPro" id="IPR035965">
    <property type="entry name" value="PAS-like_dom_sf"/>
</dbReference>
<keyword evidence="1" id="KW-0472">Membrane</keyword>
<gene>
    <name evidence="5" type="ORF">NAG76_23105</name>
</gene>
<dbReference type="CDD" id="cd01949">
    <property type="entry name" value="GGDEF"/>
    <property type="match status" value="1"/>
</dbReference>
<dbReference type="Gene3D" id="3.30.450.20">
    <property type="entry name" value="PAS domain"/>
    <property type="match status" value="1"/>
</dbReference>
<dbReference type="FunFam" id="3.20.20.450:FF:000001">
    <property type="entry name" value="Cyclic di-GMP phosphodiesterase yahA"/>
    <property type="match status" value="1"/>
</dbReference>
<evidence type="ECO:0000259" key="4">
    <source>
        <dbReference type="PROSITE" id="PS50887"/>
    </source>
</evidence>
<dbReference type="Gene3D" id="3.30.70.270">
    <property type="match status" value="1"/>
</dbReference>
<feature type="domain" description="PAS" evidence="2">
    <location>
        <begin position="71"/>
        <end position="142"/>
    </location>
</feature>
<dbReference type="Pfam" id="PF00563">
    <property type="entry name" value="EAL"/>
    <property type="match status" value="1"/>
</dbReference>
<dbReference type="Gene3D" id="3.20.20.450">
    <property type="entry name" value="EAL domain"/>
    <property type="match status" value="1"/>
</dbReference>
<keyword evidence="1" id="KW-0812">Transmembrane</keyword>
<dbReference type="NCBIfam" id="TIGR00229">
    <property type="entry name" value="sensory_box"/>
    <property type="match status" value="1"/>
</dbReference>
<evidence type="ECO:0000256" key="1">
    <source>
        <dbReference type="SAM" id="Phobius"/>
    </source>
</evidence>
<dbReference type="PROSITE" id="PS50883">
    <property type="entry name" value="EAL"/>
    <property type="match status" value="1"/>
</dbReference>
<dbReference type="Proteomes" id="UP001056756">
    <property type="component" value="Chromosome"/>
</dbReference>
<dbReference type="SMART" id="SM00267">
    <property type="entry name" value="GGDEF"/>
    <property type="match status" value="1"/>
</dbReference>
<sequence>MLKRKQFNWLEPSLVSGYLIVLSFAWILIAMFGISSLKYQVILGTVGAVLIATAIILMLRTRRISSTTNYHESIVSTLFQSNAVALTLINHDGNIIELNDTSAHMLGYNEIEELIGKPIMTVIEQSSQESLIEALQKVQEGQIEKLNIHVLHRSSFPLELQISCEPVIQDGKVIGSLIVSHDLSDHKRNLERIRYMAYYDDMTGLPNRTLFQIRLDESLLRAKEDQKMLSVCYIDLDNFKLINASFGREYADLMLLQMADRLNRLLSTHDFVARLEGDAFALLLNEIDNIDQLLSRSQHILDIISEPYDLKGVPVHMGASMGIALNLDPMDDGFSLFKKADMALVKVKESSGGHILIYSEEWNNSSYERLKLQHEIHRAIQRNEFELYYQPQYDLIHGRIVGGEALIRWNHPTKGLLSPIHFIPLAEESGLIVPIGEWVIREACRQNKEWLDAGLPIVPVAVNLSIRQFVRNEMDQQIKQILEETQLPSQYLDIEITESMSIDMNEMNRKLIAISELGVGISVDDFGTGYSSFHYLKSFPITRLKIDRSFVTDILKEQSHAEIVSAIIAMAHKLNLQVIAEGVETTEQLDFLRTLQCDEMQGYLKSPPVPGYSFEKLLFAG</sequence>
<dbReference type="PROSITE" id="PS50112">
    <property type="entry name" value="PAS"/>
    <property type="match status" value="1"/>
</dbReference>
<dbReference type="SUPFAM" id="SSF55785">
    <property type="entry name" value="PYP-like sensor domain (PAS domain)"/>
    <property type="match status" value="1"/>
</dbReference>
<dbReference type="CDD" id="cd01948">
    <property type="entry name" value="EAL"/>
    <property type="match status" value="1"/>
</dbReference>
<protein>
    <submittedName>
        <fullName evidence="5">EAL domain-containing protein</fullName>
    </submittedName>
</protein>
<dbReference type="PANTHER" id="PTHR44757">
    <property type="entry name" value="DIGUANYLATE CYCLASE DGCP"/>
    <property type="match status" value="1"/>
</dbReference>
<dbReference type="InterPro" id="IPR000160">
    <property type="entry name" value="GGDEF_dom"/>
</dbReference>
<dbReference type="Pfam" id="PF00990">
    <property type="entry name" value="GGDEF"/>
    <property type="match status" value="1"/>
</dbReference>
<dbReference type="EMBL" id="CP097899">
    <property type="protein sequence ID" value="URN94670.1"/>
    <property type="molecule type" value="Genomic_DNA"/>
</dbReference>
<dbReference type="PROSITE" id="PS50887">
    <property type="entry name" value="GGDEF"/>
    <property type="match status" value="1"/>
</dbReference>
<name>A0A9J6ZEU4_9BACL</name>
<dbReference type="InterPro" id="IPR001633">
    <property type="entry name" value="EAL_dom"/>
</dbReference>